<organism evidence="1 2">
    <name type="scientific">Salix udensis</name>
    <dbReference type="NCBI Taxonomy" id="889485"/>
    <lineage>
        <taxon>Eukaryota</taxon>
        <taxon>Viridiplantae</taxon>
        <taxon>Streptophyta</taxon>
        <taxon>Embryophyta</taxon>
        <taxon>Tracheophyta</taxon>
        <taxon>Spermatophyta</taxon>
        <taxon>Magnoliopsida</taxon>
        <taxon>eudicotyledons</taxon>
        <taxon>Gunneridae</taxon>
        <taxon>Pentapetalae</taxon>
        <taxon>rosids</taxon>
        <taxon>fabids</taxon>
        <taxon>Malpighiales</taxon>
        <taxon>Salicaceae</taxon>
        <taxon>Saliceae</taxon>
        <taxon>Salix</taxon>
    </lineage>
</organism>
<proteinExistence type="predicted"/>
<evidence type="ECO:0000313" key="2">
    <source>
        <dbReference type="Proteomes" id="UP001162972"/>
    </source>
</evidence>
<dbReference type="Proteomes" id="UP001162972">
    <property type="component" value="Chromosome 1"/>
</dbReference>
<name>A0AAD6PEP1_9ROSI</name>
<comment type="caution">
    <text evidence="1">The sequence shown here is derived from an EMBL/GenBank/DDBJ whole genome shotgun (WGS) entry which is preliminary data.</text>
</comment>
<keyword evidence="2" id="KW-1185">Reference proteome</keyword>
<reference evidence="1 2" key="1">
    <citation type="journal article" date="2023" name="Int. J. Mol. Sci.">
        <title>De Novo Assembly and Annotation of 11 Diverse Shrub Willow (Salix) Genomes Reveals Novel Gene Organization in Sex-Linked Regions.</title>
        <authorList>
            <person name="Hyden B."/>
            <person name="Feng K."/>
            <person name="Yates T.B."/>
            <person name="Jawdy S."/>
            <person name="Cereghino C."/>
            <person name="Smart L.B."/>
            <person name="Muchero W."/>
        </authorList>
    </citation>
    <scope>NUCLEOTIDE SEQUENCE [LARGE SCALE GENOMIC DNA]</scope>
    <source>
        <tissue evidence="1">Shoot tip</tissue>
    </source>
</reference>
<gene>
    <name evidence="1" type="ORF">OIU84_022378</name>
</gene>
<accession>A0AAD6PEP1</accession>
<protein>
    <submittedName>
        <fullName evidence="1">Uncharacterized protein</fullName>
    </submittedName>
</protein>
<evidence type="ECO:0000313" key="1">
    <source>
        <dbReference type="EMBL" id="KAJ6426776.1"/>
    </source>
</evidence>
<dbReference type="AlphaFoldDB" id="A0AAD6PEP1"/>
<sequence>MESGLLDTCYGSVIITENDFVLSNPSSIKKSKLLTFKL</sequence>
<dbReference type="EMBL" id="JAPFFJ010000005">
    <property type="protein sequence ID" value="KAJ6426776.1"/>
    <property type="molecule type" value="Genomic_DNA"/>
</dbReference>